<dbReference type="Pfam" id="PF13561">
    <property type="entry name" value="adh_short_C2"/>
    <property type="match status" value="1"/>
</dbReference>
<dbReference type="GO" id="GO:0016491">
    <property type="term" value="F:oxidoreductase activity"/>
    <property type="evidence" value="ECO:0007669"/>
    <property type="project" value="UniProtKB-KW"/>
</dbReference>
<sequence length="278" mass="29316">MAGRFDGKVVAISGAAIGQGRNHAIRFAAEGACLVLFDVCSPIPEASHEIGTEHDLDRTAESCRVLGANVLTQKVDVRVWEDVRSVFDAAMQQFGRIDTVVSNAGVTSVGPKVWDIEEDTFRAVVDVNLVGSWHVLKAAAGHMRIGDGAGSIVLIGSGASLKGLPNVGAYVAAKHALVGLMRSSARELASDGIRVNLVAPGNVKTSMLLNEGMFRVFAPDLDQPNELDFVERARSVSPMGIPFVDCDDITEAVMFLSSDTARYITGAVLPVDGGSAIP</sequence>
<proteinExistence type="inferred from homology"/>
<dbReference type="NCBIfam" id="TIGR03971">
    <property type="entry name" value="SDR_subfam_1"/>
    <property type="match status" value="1"/>
</dbReference>
<name>A0AAE5A714_9NOCA</name>
<dbReference type="Proteomes" id="UP001185863">
    <property type="component" value="Unassembled WGS sequence"/>
</dbReference>
<accession>A0AAE5A714</accession>
<dbReference type="PRINTS" id="PR00081">
    <property type="entry name" value="GDHRDH"/>
</dbReference>
<dbReference type="InterPro" id="IPR036291">
    <property type="entry name" value="NAD(P)-bd_dom_sf"/>
</dbReference>
<gene>
    <name evidence="4" type="ORF">R4315_14520</name>
</gene>
<dbReference type="PRINTS" id="PR00080">
    <property type="entry name" value="SDRFAMILY"/>
</dbReference>
<dbReference type="RefSeq" id="WP_317743491.1">
    <property type="nucleotide sequence ID" value="NZ_JAWLUP010000031.1"/>
</dbReference>
<reference evidence="4" key="1">
    <citation type="submission" date="2023-10" db="EMBL/GenBank/DDBJ databases">
        <title>Development of a sustainable strategy for remediation of hydrocarbon-contaminated territories based on the waste exchange concept.</title>
        <authorList>
            <person name="Krivoruchko A."/>
        </authorList>
    </citation>
    <scope>NUCLEOTIDE SEQUENCE</scope>
    <source>
        <strain evidence="4">IEGM 68</strain>
    </source>
</reference>
<dbReference type="FunFam" id="3.40.50.720:FF:000084">
    <property type="entry name" value="Short-chain dehydrogenase reductase"/>
    <property type="match status" value="1"/>
</dbReference>
<dbReference type="PANTHER" id="PTHR24321:SF8">
    <property type="entry name" value="ESTRADIOL 17-BETA-DEHYDROGENASE 8-RELATED"/>
    <property type="match status" value="1"/>
</dbReference>
<dbReference type="AlphaFoldDB" id="A0AAE5A714"/>
<dbReference type="PANTHER" id="PTHR24321">
    <property type="entry name" value="DEHYDROGENASES, SHORT CHAIN"/>
    <property type="match status" value="1"/>
</dbReference>
<dbReference type="Gene3D" id="3.40.50.720">
    <property type="entry name" value="NAD(P)-binding Rossmann-like Domain"/>
    <property type="match status" value="1"/>
</dbReference>
<protein>
    <submittedName>
        <fullName evidence="4">Mycofactocin-coupled SDR family oxidoreductase</fullName>
    </submittedName>
</protein>
<comment type="similarity">
    <text evidence="1">Belongs to the short-chain dehydrogenases/reductases (SDR) family.</text>
</comment>
<evidence type="ECO:0000256" key="3">
    <source>
        <dbReference type="ARBA" id="ARBA00023027"/>
    </source>
</evidence>
<comment type="caution">
    <text evidence="4">The sequence shown here is derived from an EMBL/GenBank/DDBJ whole genome shotgun (WGS) entry which is preliminary data.</text>
</comment>
<dbReference type="SUPFAM" id="SSF51735">
    <property type="entry name" value="NAD(P)-binding Rossmann-fold domains"/>
    <property type="match status" value="1"/>
</dbReference>
<dbReference type="EMBL" id="JAWLUP010000031">
    <property type="protein sequence ID" value="MDV7265748.1"/>
    <property type="molecule type" value="Genomic_DNA"/>
</dbReference>
<keyword evidence="2" id="KW-0560">Oxidoreductase</keyword>
<dbReference type="CDD" id="cd05233">
    <property type="entry name" value="SDR_c"/>
    <property type="match status" value="1"/>
</dbReference>
<dbReference type="InterPro" id="IPR002347">
    <property type="entry name" value="SDR_fam"/>
</dbReference>
<evidence type="ECO:0000313" key="4">
    <source>
        <dbReference type="EMBL" id="MDV7265748.1"/>
    </source>
</evidence>
<keyword evidence="3" id="KW-0520">NAD</keyword>
<dbReference type="InterPro" id="IPR023985">
    <property type="entry name" value="SDR_subfam_1"/>
</dbReference>
<evidence type="ECO:0000256" key="1">
    <source>
        <dbReference type="ARBA" id="ARBA00006484"/>
    </source>
</evidence>
<organism evidence="4 5">
    <name type="scientific">Rhodococcus oxybenzonivorans</name>
    <dbReference type="NCBI Taxonomy" id="1990687"/>
    <lineage>
        <taxon>Bacteria</taxon>
        <taxon>Bacillati</taxon>
        <taxon>Actinomycetota</taxon>
        <taxon>Actinomycetes</taxon>
        <taxon>Mycobacteriales</taxon>
        <taxon>Nocardiaceae</taxon>
        <taxon>Rhodococcus</taxon>
    </lineage>
</organism>
<evidence type="ECO:0000313" key="5">
    <source>
        <dbReference type="Proteomes" id="UP001185863"/>
    </source>
</evidence>
<evidence type="ECO:0000256" key="2">
    <source>
        <dbReference type="ARBA" id="ARBA00023002"/>
    </source>
</evidence>